<dbReference type="PROSITE" id="PS50076">
    <property type="entry name" value="DNAJ_2"/>
    <property type="match status" value="1"/>
</dbReference>
<evidence type="ECO:0000259" key="2">
    <source>
        <dbReference type="PROSITE" id="PS50076"/>
    </source>
</evidence>
<feature type="region of interest" description="Disordered" evidence="1">
    <location>
        <begin position="230"/>
        <end position="265"/>
    </location>
</feature>
<dbReference type="GO" id="GO:0031072">
    <property type="term" value="F:heat shock protein binding"/>
    <property type="evidence" value="ECO:0007669"/>
    <property type="project" value="TreeGrafter"/>
</dbReference>
<dbReference type="GO" id="GO:0005737">
    <property type="term" value="C:cytoplasm"/>
    <property type="evidence" value="ECO:0007669"/>
    <property type="project" value="TreeGrafter"/>
</dbReference>
<proteinExistence type="predicted"/>
<dbReference type="PRINTS" id="PR00625">
    <property type="entry name" value="JDOMAIN"/>
</dbReference>
<accession>A0A7S0CXB2</accession>
<dbReference type="PANTHER" id="PTHR44144:SF1">
    <property type="entry name" value="DNAJ HOMOLOG SUBFAMILY C MEMBER 9"/>
    <property type="match status" value="1"/>
</dbReference>
<dbReference type="AlphaFoldDB" id="A0A7S0CXB2"/>
<feature type="compositionally biased region" description="Basic residues" evidence="1">
    <location>
        <begin position="232"/>
        <end position="244"/>
    </location>
</feature>
<dbReference type="InterPro" id="IPR052594">
    <property type="entry name" value="J_domain-containing_protein"/>
</dbReference>
<feature type="compositionally biased region" description="Basic and acidic residues" evidence="1">
    <location>
        <begin position="245"/>
        <end position="255"/>
    </location>
</feature>
<dbReference type="InterPro" id="IPR036869">
    <property type="entry name" value="J_dom_sf"/>
</dbReference>
<reference evidence="3" key="1">
    <citation type="submission" date="2021-01" db="EMBL/GenBank/DDBJ databases">
        <authorList>
            <person name="Corre E."/>
            <person name="Pelletier E."/>
            <person name="Niang G."/>
            <person name="Scheremetjew M."/>
            <person name="Finn R."/>
            <person name="Kale V."/>
            <person name="Holt S."/>
            <person name="Cochrane G."/>
            <person name="Meng A."/>
            <person name="Brown T."/>
            <person name="Cohen L."/>
        </authorList>
    </citation>
    <scope>NUCLEOTIDE SEQUENCE</scope>
    <source>
        <strain evidence="3">CCMP2058</strain>
    </source>
</reference>
<dbReference type="InterPro" id="IPR056453">
    <property type="entry name" value="HTH_DNAJC9"/>
</dbReference>
<feature type="domain" description="J" evidence="2">
    <location>
        <begin position="6"/>
        <end position="71"/>
    </location>
</feature>
<organism evidence="3">
    <name type="scientific">Amorphochlora amoebiformis</name>
    <dbReference type="NCBI Taxonomy" id="1561963"/>
    <lineage>
        <taxon>Eukaryota</taxon>
        <taxon>Sar</taxon>
        <taxon>Rhizaria</taxon>
        <taxon>Cercozoa</taxon>
        <taxon>Chlorarachniophyceae</taxon>
        <taxon>Amorphochlora</taxon>
    </lineage>
</organism>
<sequence length="265" mass="30543">MDESKSFYEILGIPKDAKKNQIRKAYYKLAVKLHPDRNENKEQATADFQKLALIKETLFDERKRRYYDQTGEVDQDSGDLDTSYEYWRARYKKVTVQDIEKFKSKYKGSGEERQDLTDAYIKYKGDMHKIMEDVPLGSASDINRFVQILDAERNNGNLKKFRAYKTSLKSLSREEDTSEAKESEEYAKELGIDLGGGGEDPLAALIRKRHASRQAGGGFLANLEAKYASKSATKKNKAKKRTKRKDLPSEKEFQKAQKKILKNKN</sequence>
<dbReference type="SUPFAM" id="SSF46565">
    <property type="entry name" value="Chaperone J-domain"/>
    <property type="match status" value="1"/>
</dbReference>
<dbReference type="CDD" id="cd06257">
    <property type="entry name" value="DnaJ"/>
    <property type="match status" value="1"/>
</dbReference>
<dbReference type="InterPro" id="IPR001623">
    <property type="entry name" value="DnaJ_domain"/>
</dbReference>
<dbReference type="Pfam" id="PF00226">
    <property type="entry name" value="DnaJ"/>
    <property type="match status" value="1"/>
</dbReference>
<name>A0A7S0CXB2_9EUKA</name>
<dbReference type="GO" id="GO:0005634">
    <property type="term" value="C:nucleus"/>
    <property type="evidence" value="ECO:0007669"/>
    <property type="project" value="TreeGrafter"/>
</dbReference>
<protein>
    <recommendedName>
        <fullName evidence="2">J domain-containing protein</fullName>
    </recommendedName>
</protein>
<evidence type="ECO:0000256" key="1">
    <source>
        <dbReference type="SAM" id="MobiDB-lite"/>
    </source>
</evidence>
<feature type="compositionally biased region" description="Basic residues" evidence="1">
    <location>
        <begin position="256"/>
        <end position="265"/>
    </location>
</feature>
<dbReference type="Pfam" id="PF23302">
    <property type="entry name" value="HTH_DNAJC9"/>
    <property type="match status" value="1"/>
</dbReference>
<evidence type="ECO:0000313" key="3">
    <source>
        <dbReference type="EMBL" id="CAD8434851.1"/>
    </source>
</evidence>
<dbReference type="SMART" id="SM00271">
    <property type="entry name" value="DnaJ"/>
    <property type="match status" value="1"/>
</dbReference>
<dbReference type="EMBL" id="HBEM01004660">
    <property type="protein sequence ID" value="CAD8434851.1"/>
    <property type="molecule type" value="Transcribed_RNA"/>
</dbReference>
<dbReference type="Gene3D" id="1.10.287.110">
    <property type="entry name" value="DnaJ domain"/>
    <property type="match status" value="1"/>
</dbReference>
<dbReference type="PANTHER" id="PTHR44144">
    <property type="entry name" value="DNAJ HOMOLOG SUBFAMILY C MEMBER 9"/>
    <property type="match status" value="1"/>
</dbReference>
<gene>
    <name evidence="3" type="ORF">LAMO00422_LOCUS3266</name>
</gene>